<keyword evidence="4" id="KW-1185">Reference proteome</keyword>
<dbReference type="EMBL" id="BAAARW010000006">
    <property type="protein sequence ID" value="GAA2411669.1"/>
    <property type="molecule type" value="Genomic_DNA"/>
</dbReference>
<evidence type="ECO:0000256" key="2">
    <source>
        <dbReference type="SAM" id="Phobius"/>
    </source>
</evidence>
<keyword evidence="2" id="KW-1133">Transmembrane helix</keyword>
<organism evidence="3 4">
    <name type="scientific">Actinomadura vinacea</name>
    <dbReference type="NCBI Taxonomy" id="115336"/>
    <lineage>
        <taxon>Bacteria</taxon>
        <taxon>Bacillati</taxon>
        <taxon>Actinomycetota</taxon>
        <taxon>Actinomycetes</taxon>
        <taxon>Streptosporangiales</taxon>
        <taxon>Thermomonosporaceae</taxon>
        <taxon>Actinomadura</taxon>
    </lineage>
</organism>
<evidence type="ECO:0000313" key="3">
    <source>
        <dbReference type="EMBL" id="GAA2411669.1"/>
    </source>
</evidence>
<feature type="transmembrane region" description="Helical" evidence="2">
    <location>
        <begin position="38"/>
        <end position="59"/>
    </location>
</feature>
<name>A0ABN3IQY4_9ACTN</name>
<comment type="caution">
    <text evidence="3">The sequence shown here is derived from an EMBL/GenBank/DDBJ whole genome shotgun (WGS) entry which is preliminary data.</text>
</comment>
<proteinExistence type="predicted"/>
<accession>A0ABN3IQY4</accession>
<gene>
    <name evidence="3" type="ORF">GCM10010191_21250</name>
</gene>
<evidence type="ECO:0000256" key="1">
    <source>
        <dbReference type="SAM" id="MobiDB-lite"/>
    </source>
</evidence>
<feature type="region of interest" description="Disordered" evidence="1">
    <location>
        <begin position="1"/>
        <end position="23"/>
    </location>
</feature>
<reference evidence="3 4" key="1">
    <citation type="journal article" date="2019" name="Int. J. Syst. Evol. Microbiol.">
        <title>The Global Catalogue of Microorganisms (GCM) 10K type strain sequencing project: providing services to taxonomists for standard genome sequencing and annotation.</title>
        <authorList>
            <consortium name="The Broad Institute Genomics Platform"/>
            <consortium name="The Broad Institute Genome Sequencing Center for Infectious Disease"/>
            <person name="Wu L."/>
            <person name="Ma J."/>
        </authorList>
    </citation>
    <scope>NUCLEOTIDE SEQUENCE [LARGE SCALE GENOMIC DNA]</scope>
    <source>
        <strain evidence="3 4">JCM 3325</strain>
    </source>
</reference>
<keyword evidence="2" id="KW-0812">Transmembrane</keyword>
<sequence length="69" mass="7744">MGAVVRLPRPTGPRRAVPRENDAATFKRRQRQALKRTLVPRILATTAIATGAAITWAVHRKRHPSQPNR</sequence>
<keyword evidence="2" id="KW-0472">Membrane</keyword>
<protein>
    <submittedName>
        <fullName evidence="3">Uncharacterized protein</fullName>
    </submittedName>
</protein>
<dbReference type="Proteomes" id="UP001501231">
    <property type="component" value="Unassembled WGS sequence"/>
</dbReference>
<evidence type="ECO:0000313" key="4">
    <source>
        <dbReference type="Proteomes" id="UP001501231"/>
    </source>
</evidence>